<evidence type="ECO:0000256" key="1">
    <source>
        <dbReference type="ARBA" id="ARBA00022676"/>
    </source>
</evidence>
<dbReference type="Pfam" id="PF04577">
    <property type="entry name" value="Glyco_transf_61"/>
    <property type="match status" value="1"/>
</dbReference>
<evidence type="ECO:0000313" key="5">
    <source>
        <dbReference type="EMBL" id="MRW97610.1"/>
    </source>
</evidence>
<keyword evidence="3" id="KW-0325">Glycoprotein</keyword>
<dbReference type="InterPro" id="IPR007657">
    <property type="entry name" value="Glycosyltransferase_61"/>
</dbReference>
<dbReference type="AlphaFoldDB" id="A0A6A8G8M3"/>
<proteinExistence type="predicted"/>
<keyword evidence="6" id="KW-1185">Reference proteome</keyword>
<dbReference type="Proteomes" id="UP000443423">
    <property type="component" value="Unassembled WGS sequence"/>
</dbReference>
<organism evidence="5 6">
    <name type="scientific">Haloferax marinum</name>
    <dbReference type="NCBI Taxonomy" id="2666143"/>
    <lineage>
        <taxon>Archaea</taxon>
        <taxon>Methanobacteriati</taxon>
        <taxon>Methanobacteriota</taxon>
        <taxon>Stenosarchaea group</taxon>
        <taxon>Halobacteria</taxon>
        <taxon>Halobacteriales</taxon>
        <taxon>Haloferacaceae</taxon>
        <taxon>Haloferax</taxon>
    </lineage>
</organism>
<sequence>MTQLKDVSRTILNYYQSRGLRVLSSKAPQYTRERLPYSLWPPLLKDPRNRADEVVTLPEKPSLDVEYRGESRESAPRQLRNFEGTISSPDNHVYVYEDVEVVGRAPVARIDGRYLLPSWFGVDTAFFVHQMKFMKRVIPLSRVLKHSLFGAEPARHIDHAFILNSERGSYRYCWFHETIPKLRWYEEYCEVTGETPTLIVNSPLRDFQRRSLELLGYDSSQWIEHGHEISHVDRLAVAPHPIRLEGNPSSGFASEIQWAGERIVSNLPDVDTTFSKRVYISRADASRRRVQNEEEVIDLLESRGFEAYEPGRFSLEEQIKLFAGADIIVGPHGLAYVNLMFCDSDTSVVELFAQDGCDESYFVLANEYDMDYECMVCESIFTGENSRAINNDIVVDVDGLETIVDSLIEKHETESTVAPTSD</sequence>
<evidence type="ECO:0000313" key="6">
    <source>
        <dbReference type="Proteomes" id="UP000443423"/>
    </source>
</evidence>
<dbReference type="GO" id="GO:0016757">
    <property type="term" value="F:glycosyltransferase activity"/>
    <property type="evidence" value="ECO:0007669"/>
    <property type="project" value="UniProtKB-KW"/>
</dbReference>
<reference evidence="5 6" key="1">
    <citation type="submission" date="2019-11" db="EMBL/GenBank/DDBJ databases">
        <title>Whole genome sequence of Haloferax sp. MBLA0078.</title>
        <authorList>
            <person name="Seo M.-J."/>
            <person name="Cho E.-S."/>
        </authorList>
    </citation>
    <scope>NUCLEOTIDE SEQUENCE [LARGE SCALE GENOMIC DNA]</scope>
    <source>
        <strain evidence="5 6">MBLA0078</strain>
    </source>
</reference>
<evidence type="ECO:0000256" key="2">
    <source>
        <dbReference type="ARBA" id="ARBA00022679"/>
    </source>
</evidence>
<accession>A0A6A8G8M3</accession>
<name>A0A6A8G8M3_9EURY</name>
<dbReference type="EMBL" id="WKJQ01000001">
    <property type="protein sequence ID" value="MRW97610.1"/>
    <property type="molecule type" value="Genomic_DNA"/>
</dbReference>
<keyword evidence="1" id="KW-0328">Glycosyltransferase</keyword>
<protein>
    <submittedName>
        <fullName evidence="5">DUF563 domain-containing protein</fullName>
    </submittedName>
</protein>
<comment type="caution">
    <text evidence="5">The sequence shown here is derived from an EMBL/GenBank/DDBJ whole genome shotgun (WGS) entry which is preliminary data.</text>
</comment>
<evidence type="ECO:0000256" key="3">
    <source>
        <dbReference type="ARBA" id="ARBA00023180"/>
    </source>
</evidence>
<evidence type="ECO:0000259" key="4">
    <source>
        <dbReference type="Pfam" id="PF04577"/>
    </source>
</evidence>
<dbReference type="PANTHER" id="PTHR20961">
    <property type="entry name" value="GLYCOSYLTRANSFERASE"/>
    <property type="match status" value="1"/>
</dbReference>
<gene>
    <name evidence="5" type="ORF">GJR99_13640</name>
</gene>
<dbReference type="InterPro" id="IPR049625">
    <property type="entry name" value="Glyco_transf_61_cat"/>
</dbReference>
<feature type="domain" description="Glycosyltransferase 61 catalytic" evidence="4">
    <location>
        <begin position="174"/>
        <end position="349"/>
    </location>
</feature>
<keyword evidence="2" id="KW-0808">Transferase</keyword>